<accession>A0A1Q8Q3R8</accession>
<evidence type="ECO:0000313" key="1">
    <source>
        <dbReference type="EMBL" id="OLN21911.1"/>
    </source>
</evidence>
<evidence type="ECO:0000313" key="2">
    <source>
        <dbReference type="Proteomes" id="UP000185568"/>
    </source>
</evidence>
<dbReference type="EMBL" id="MSDU01000028">
    <property type="protein sequence ID" value="OLN21911.1"/>
    <property type="molecule type" value="Genomic_DNA"/>
</dbReference>
<dbReference type="STRING" id="1714264.BTO30_12495"/>
<protein>
    <submittedName>
        <fullName evidence="1">Uncharacterized protein</fullName>
    </submittedName>
</protein>
<proteinExistence type="predicted"/>
<dbReference type="AlphaFoldDB" id="A0A1Q8Q3R8"/>
<dbReference type="OrthoDB" id="2665630at2"/>
<name>A0A1Q8Q3R8_9BACI</name>
<comment type="caution">
    <text evidence="1">The sequence shown here is derived from an EMBL/GenBank/DDBJ whole genome shotgun (WGS) entry which is preliminary data.</text>
</comment>
<gene>
    <name evidence="1" type="ORF">BTO30_12495</name>
</gene>
<organism evidence="1 2">
    <name type="scientific">Domibacillus antri</name>
    <dbReference type="NCBI Taxonomy" id="1714264"/>
    <lineage>
        <taxon>Bacteria</taxon>
        <taxon>Bacillati</taxon>
        <taxon>Bacillota</taxon>
        <taxon>Bacilli</taxon>
        <taxon>Bacillales</taxon>
        <taxon>Bacillaceae</taxon>
        <taxon>Domibacillus</taxon>
    </lineage>
</organism>
<reference evidence="1 2" key="1">
    <citation type="submission" date="2016-12" db="EMBL/GenBank/DDBJ databases">
        <title>Domibacillus antri genome sequencing.</title>
        <authorList>
            <person name="Verma A."/>
            <person name="Krishnamurthi S."/>
        </authorList>
    </citation>
    <scope>NUCLEOTIDE SEQUENCE [LARGE SCALE GENOMIC DNA]</scope>
    <source>
        <strain evidence="1 2">XD80</strain>
    </source>
</reference>
<sequence>MVEKVQFETEEEKQQIIFNKSAMFLIEEQRLFEGNFLIFSDVSPEKEVVYVNLPAEELEAIKIMAAQQETVIEELMFIIIPELTGGGI</sequence>
<keyword evidence="2" id="KW-1185">Reference proteome</keyword>
<dbReference type="RefSeq" id="WP_075399071.1">
    <property type="nucleotide sequence ID" value="NZ_MSDU01000028.1"/>
</dbReference>
<dbReference type="Proteomes" id="UP000185568">
    <property type="component" value="Unassembled WGS sequence"/>
</dbReference>